<dbReference type="Proteomes" id="UP001642483">
    <property type="component" value="Unassembled WGS sequence"/>
</dbReference>
<dbReference type="EMBL" id="CAWYQH010000001">
    <property type="protein sequence ID" value="CAK8672765.1"/>
    <property type="molecule type" value="Genomic_DNA"/>
</dbReference>
<comment type="caution">
    <text evidence="1">The sequence shown here is derived from an EMBL/GenBank/DDBJ whole genome shotgun (WGS) entry which is preliminary data.</text>
</comment>
<keyword evidence="2" id="KW-1185">Reference proteome</keyword>
<organism evidence="1 2">
    <name type="scientific">Clavelina lepadiformis</name>
    <name type="common">Light-bulb sea squirt</name>
    <name type="synonym">Ascidia lepadiformis</name>
    <dbReference type="NCBI Taxonomy" id="159417"/>
    <lineage>
        <taxon>Eukaryota</taxon>
        <taxon>Metazoa</taxon>
        <taxon>Chordata</taxon>
        <taxon>Tunicata</taxon>
        <taxon>Ascidiacea</taxon>
        <taxon>Aplousobranchia</taxon>
        <taxon>Clavelinidae</taxon>
        <taxon>Clavelina</taxon>
    </lineage>
</organism>
<gene>
    <name evidence="1" type="ORF">CVLEPA_LOCUS2453</name>
</gene>
<accession>A0ABP0F2V6</accession>
<protein>
    <submittedName>
        <fullName evidence="1">Uncharacterized protein</fullName>
    </submittedName>
</protein>
<evidence type="ECO:0000313" key="1">
    <source>
        <dbReference type="EMBL" id="CAK8672765.1"/>
    </source>
</evidence>
<name>A0ABP0F2V6_CLALP</name>
<reference evidence="1 2" key="1">
    <citation type="submission" date="2024-02" db="EMBL/GenBank/DDBJ databases">
        <authorList>
            <person name="Daric V."/>
            <person name="Darras S."/>
        </authorList>
    </citation>
    <scope>NUCLEOTIDE SEQUENCE [LARGE SCALE GENOMIC DNA]</scope>
</reference>
<evidence type="ECO:0000313" key="2">
    <source>
        <dbReference type="Proteomes" id="UP001642483"/>
    </source>
</evidence>
<proteinExistence type="predicted"/>
<sequence length="74" mass="8501">MAPPYKFMGIFSKPWRKTCLHLLNSNADLSGLPTSPVETAGDIEEEDIYWDALTDIPPIRTTRRGHHIHLPKRF</sequence>